<dbReference type="CDD" id="cd03443">
    <property type="entry name" value="PaaI_thioesterase"/>
    <property type="match status" value="1"/>
</dbReference>
<dbReference type="InterPro" id="IPR039298">
    <property type="entry name" value="ACOT13"/>
</dbReference>
<dbReference type="AlphaFoldDB" id="A0A4Q9MAX3"/>
<dbReference type="GO" id="GO:0047617">
    <property type="term" value="F:fatty acyl-CoA hydrolase activity"/>
    <property type="evidence" value="ECO:0007669"/>
    <property type="project" value="InterPro"/>
</dbReference>
<name>A0A4Q9MAX3_9APHY</name>
<dbReference type="OMA" id="GNSHANR"/>
<feature type="region of interest" description="Disordered" evidence="2">
    <location>
        <begin position="1"/>
        <end position="24"/>
    </location>
</feature>
<evidence type="ECO:0000256" key="1">
    <source>
        <dbReference type="ARBA" id="ARBA00022801"/>
    </source>
</evidence>
<organism evidence="3">
    <name type="scientific">Dichomitus squalens</name>
    <dbReference type="NCBI Taxonomy" id="114155"/>
    <lineage>
        <taxon>Eukaryota</taxon>
        <taxon>Fungi</taxon>
        <taxon>Dikarya</taxon>
        <taxon>Basidiomycota</taxon>
        <taxon>Agaricomycotina</taxon>
        <taxon>Agaricomycetes</taxon>
        <taxon>Polyporales</taxon>
        <taxon>Polyporaceae</taxon>
        <taxon>Dichomitus</taxon>
    </lineage>
</organism>
<dbReference type="SUPFAM" id="SSF54637">
    <property type="entry name" value="Thioesterase/thiol ester dehydrase-isomerase"/>
    <property type="match status" value="1"/>
</dbReference>
<gene>
    <name evidence="3" type="ORF">BD311DRAFT_769627</name>
</gene>
<dbReference type="PANTHER" id="PTHR21660:SF1">
    <property type="entry name" value="ACYL-COENZYME A THIOESTERASE 13"/>
    <property type="match status" value="1"/>
</dbReference>
<keyword evidence="1" id="KW-0378">Hydrolase</keyword>
<evidence type="ECO:0000256" key="2">
    <source>
        <dbReference type="SAM" id="MobiDB-lite"/>
    </source>
</evidence>
<proteinExistence type="predicted"/>
<dbReference type="EMBL" id="ML143523">
    <property type="protein sequence ID" value="TBU22886.1"/>
    <property type="molecule type" value="Genomic_DNA"/>
</dbReference>
<dbReference type="Gene3D" id="3.10.129.10">
    <property type="entry name" value="Hotdog Thioesterase"/>
    <property type="match status" value="1"/>
</dbReference>
<dbReference type="OrthoDB" id="2831072at2759"/>
<protein>
    <recommendedName>
        <fullName evidence="4">Thioesterase domain-containing protein</fullName>
    </recommendedName>
</protein>
<dbReference type="PANTHER" id="PTHR21660">
    <property type="entry name" value="THIOESTERASE SUPERFAMILY MEMBER-RELATED"/>
    <property type="match status" value="1"/>
</dbReference>
<evidence type="ECO:0008006" key="4">
    <source>
        <dbReference type="Google" id="ProtNLM"/>
    </source>
</evidence>
<dbReference type="InterPro" id="IPR029069">
    <property type="entry name" value="HotDog_dom_sf"/>
</dbReference>
<sequence>MPAAEKLRRLQSFSRAPPPNDDTSIVNTNLTQDSVRLLQNILAYHVASHPGSRVFGNEQGKGLKLVEASVRNRNGVLNGDESLDDLEATTVCELVVDQSMLNVHGTFAGACAAHIIDIATFSPLFALATVTGSDPSGFSISMNLVWHAPAVLGSTLRFVGTSLSCKAKVATARCEVYDKEKGTLIVSATHVVAPVRGLAVRGAPTQAHKSRARL</sequence>
<dbReference type="Proteomes" id="UP000292957">
    <property type="component" value="Unassembled WGS sequence"/>
</dbReference>
<accession>A0A4Q9MAX3</accession>
<evidence type="ECO:0000313" key="3">
    <source>
        <dbReference type="EMBL" id="TBU22886.1"/>
    </source>
</evidence>
<reference evidence="3" key="1">
    <citation type="submission" date="2019-01" db="EMBL/GenBank/DDBJ databases">
        <title>Draft genome sequences of three monokaryotic isolates of the white-rot basidiomycete fungus Dichomitus squalens.</title>
        <authorList>
            <consortium name="DOE Joint Genome Institute"/>
            <person name="Lopez S.C."/>
            <person name="Andreopoulos B."/>
            <person name="Pangilinan J."/>
            <person name="Lipzen A."/>
            <person name="Riley R."/>
            <person name="Ahrendt S."/>
            <person name="Ng V."/>
            <person name="Barry K."/>
            <person name="Daum C."/>
            <person name="Grigoriev I.V."/>
            <person name="Hilden K.S."/>
            <person name="Makela M.R."/>
            <person name="de Vries R.P."/>
        </authorList>
    </citation>
    <scope>NUCLEOTIDE SEQUENCE [LARGE SCALE GENOMIC DNA]</scope>
    <source>
        <strain evidence="3">OM18370.1</strain>
    </source>
</reference>